<protein>
    <submittedName>
        <fullName evidence="1">Uncharacterized protein</fullName>
    </submittedName>
</protein>
<dbReference type="Pfam" id="PF12077">
    <property type="entry name" value="DUF3556"/>
    <property type="match status" value="1"/>
</dbReference>
<evidence type="ECO:0000313" key="1">
    <source>
        <dbReference type="EMBL" id="AWV47687.1"/>
    </source>
</evidence>
<dbReference type="RefSeq" id="WP_041322559.1">
    <property type="nucleotide sequence ID" value="NZ_CP029543.1"/>
</dbReference>
<gene>
    <name evidence="1" type="ORF">DIJ64_05160</name>
</gene>
<proteinExistence type="predicted"/>
<name>A0AAD0KQS7_MYCLR</name>
<dbReference type="Proteomes" id="UP000249682">
    <property type="component" value="Chromosome"/>
</dbReference>
<dbReference type="AlphaFoldDB" id="A0AAD0KQS7"/>
<dbReference type="InterPro" id="IPR021941">
    <property type="entry name" value="DUF3556_TM"/>
</dbReference>
<accession>A0AAD0KQS7</accession>
<dbReference type="EMBL" id="CP029543">
    <property type="protein sequence ID" value="AWV47687.1"/>
    <property type="molecule type" value="Genomic_DNA"/>
</dbReference>
<organism evidence="1 2">
    <name type="scientific">Mycobacterium leprae</name>
    <dbReference type="NCBI Taxonomy" id="1769"/>
    <lineage>
        <taxon>Bacteria</taxon>
        <taxon>Bacillati</taxon>
        <taxon>Actinomycetota</taxon>
        <taxon>Actinomycetes</taxon>
        <taxon>Mycobacteriales</taxon>
        <taxon>Mycobacteriaceae</taxon>
        <taxon>Mycobacterium</taxon>
    </lineage>
</organism>
<evidence type="ECO:0000313" key="2">
    <source>
        <dbReference type="Proteomes" id="UP000249682"/>
    </source>
</evidence>
<reference evidence="1 2" key="1">
    <citation type="submission" date="2018-05" db="EMBL/GenBank/DDBJ databases">
        <title>Evolution of small genomes with special reference to Mycobacterium leprae.</title>
        <authorList>
            <person name="Mohanty P.S."/>
            <person name="Bansal A.K."/>
            <person name="Gupta U.D."/>
            <person name="Naaz F."/>
            <person name="Dwivedi V.D."/>
            <person name="Singh H."/>
            <person name="Gupta G."/>
            <person name="Sharma S."/>
            <person name="Arora M."/>
        </authorList>
    </citation>
    <scope>NUCLEOTIDE SEQUENCE [LARGE SCALE GENOMIC DNA]</scope>
    <source>
        <strain evidence="1 2">MRHRU-235-G</strain>
    </source>
</reference>
<sequence length="67" mass="7430">MVRHCAEVGFGNAGRIALVLRRKNPALHLGCLVDCADYHGINGFPGVMSWYAEPIVFQTVVCYTMLF</sequence>